<evidence type="ECO:0000313" key="6">
    <source>
        <dbReference type="EMBL" id="AAC97753.1"/>
    </source>
</evidence>
<dbReference type="Pfam" id="PF03167">
    <property type="entry name" value="UDG"/>
    <property type="match status" value="1"/>
</dbReference>
<evidence type="ECO:0000313" key="7">
    <source>
        <dbReference type="Proteomes" id="UP000172353"/>
    </source>
</evidence>
<feature type="domain" description="Uracil-DNA glycosylase-like" evidence="5">
    <location>
        <begin position="44"/>
        <end position="218"/>
    </location>
</feature>
<accession>Q9YVN4</accession>
<organismHost>
    <name type="scientific">Melanoplus sanguinipes</name>
    <name type="common">Migratory grasshopper</name>
    <dbReference type="NCBI Taxonomy" id="65742"/>
</organismHost>
<dbReference type="SUPFAM" id="SSF52141">
    <property type="entry name" value="Uracil-DNA glycosylase-like"/>
    <property type="match status" value="1"/>
</dbReference>
<dbReference type="Proteomes" id="UP000172353">
    <property type="component" value="Segment"/>
</dbReference>
<sequence>MTFYDFIPDNWKCYIDKKLIIDIENRLNDKHIIKPSKENIFKCFKYFNPEHTNVVILGYRPFSLIQDGLAFSCPNEYKNKPIENKLFINEIFSNYNRLDKISDKMHKSSLECLAKQGVLLLNVNLTIGSNINDHSDIGWEYLTNDIIKKISINNDNIVFILIGSKMHDKCNIIHNIDNHFIIKTSYPSYQTLYSENSKYNVIPFINSKCFIKANEYLKIHKNIEIDWISCLI</sequence>
<dbReference type="GO" id="GO:0097510">
    <property type="term" value="P:base-excision repair, AP site formation via deaminated base removal"/>
    <property type="evidence" value="ECO:0007669"/>
    <property type="project" value="TreeGrafter"/>
</dbReference>
<evidence type="ECO:0000256" key="4">
    <source>
        <dbReference type="ARBA" id="ARBA00023204"/>
    </source>
</evidence>
<dbReference type="PIR" id="T28369">
    <property type="entry name" value="T28369"/>
</dbReference>
<name>Q9YVN4_MSEPV</name>
<keyword evidence="7" id="KW-1185">Reference proteome</keyword>
<keyword evidence="2" id="KW-0227">DNA damage</keyword>
<dbReference type="RefSeq" id="NP_048279.1">
    <property type="nucleotide sequence ID" value="NC_001993.1"/>
</dbReference>
<dbReference type="InterPro" id="IPR005122">
    <property type="entry name" value="Uracil-DNA_glycosylase-like"/>
</dbReference>
<dbReference type="GO" id="GO:0004844">
    <property type="term" value="F:uracil DNA N-glycosylase activity"/>
    <property type="evidence" value="ECO:0007669"/>
    <property type="project" value="InterPro"/>
</dbReference>
<evidence type="ECO:0000256" key="1">
    <source>
        <dbReference type="ARBA" id="ARBA00008184"/>
    </source>
</evidence>
<keyword evidence="4" id="KW-0234">DNA repair</keyword>
<evidence type="ECO:0000259" key="5">
    <source>
        <dbReference type="Pfam" id="PF03167"/>
    </source>
</evidence>
<dbReference type="PANTHER" id="PTHR11264">
    <property type="entry name" value="URACIL-DNA GLYCOSYLASE"/>
    <property type="match status" value="1"/>
</dbReference>
<organism evidence="6 7">
    <name type="scientific">Melanoplus sanguinipes entomopoxvirus</name>
    <name type="common">MsEPV</name>
    <dbReference type="NCBI Taxonomy" id="83191"/>
    <lineage>
        <taxon>Viruses</taxon>
        <taxon>Varidnaviria</taxon>
        <taxon>Bamfordvirae</taxon>
        <taxon>Nucleocytoviricota</taxon>
        <taxon>Pokkesviricetes</taxon>
        <taxon>Chitovirales</taxon>
        <taxon>Poxviridae</taxon>
        <taxon>Entomopoxvirinae</taxon>
        <taxon>Deltaentomopoxvirus</taxon>
        <taxon>Deltaentomopoxvirus msanguinipes</taxon>
    </lineage>
</organism>
<evidence type="ECO:0000256" key="2">
    <source>
        <dbReference type="ARBA" id="ARBA00022763"/>
    </source>
</evidence>
<proteinExistence type="inferred from homology"/>
<dbReference type="InterPro" id="IPR036895">
    <property type="entry name" value="Uracil-DNA_glycosylase-like_sf"/>
</dbReference>
<dbReference type="PANTHER" id="PTHR11264:SF0">
    <property type="entry name" value="URACIL-DNA GLYCOSYLASE"/>
    <property type="match status" value="1"/>
</dbReference>
<dbReference type="InterPro" id="IPR002043">
    <property type="entry name" value="UDG_fam1"/>
</dbReference>
<dbReference type="CDD" id="cd10027">
    <property type="entry name" value="UDG-F1-like"/>
    <property type="match status" value="1"/>
</dbReference>
<dbReference type="OrthoDB" id="11388at10239"/>
<keyword evidence="3" id="KW-0378">Hydrolase</keyword>
<dbReference type="EMBL" id="AF063866">
    <property type="protein sequence ID" value="AAC97753.1"/>
    <property type="molecule type" value="Genomic_DNA"/>
</dbReference>
<reference evidence="6 7" key="1">
    <citation type="journal article" date="1999" name="J. Virol.">
        <title>The genome of Melanoplus sanguinipes entomopoxvirus.</title>
        <authorList>
            <person name="Afonso C.L."/>
            <person name="Tulman E.R."/>
            <person name="Lu Z."/>
            <person name="Oma E."/>
            <person name="Kutish G.F."/>
            <person name="Rock D.L."/>
        </authorList>
    </citation>
    <scope>NUCLEOTIDE SEQUENCE [LARGE SCALE GENOMIC DNA]</scope>
    <source>
        <strain evidence="6">Tucson</strain>
    </source>
</reference>
<dbReference type="GeneID" id="1449748"/>
<evidence type="ECO:0000256" key="3">
    <source>
        <dbReference type="ARBA" id="ARBA00022801"/>
    </source>
</evidence>
<gene>
    <name evidence="6" type="primary">MSV208</name>
</gene>
<protein>
    <submittedName>
        <fullName evidence="6">ORF MSV208 putative uracil DNA glycosylase UNG (Vaccinia D4R), similar to Equine herpesvirus GB:U20824</fullName>
    </submittedName>
</protein>
<dbReference type="Gene3D" id="3.40.470.10">
    <property type="entry name" value="Uracil-DNA glycosylase-like domain"/>
    <property type="match status" value="1"/>
</dbReference>
<comment type="similarity">
    <text evidence="1">Belongs to the uracil-DNA glycosylase (UDG) superfamily. UNG family.</text>
</comment>
<dbReference type="KEGG" id="vg:1449748"/>